<dbReference type="AlphaFoldDB" id="A0A8J6NGT8"/>
<gene>
    <name evidence="4" type="ORF">H8E29_09400</name>
</gene>
<dbReference type="PROSITE" id="PS51462">
    <property type="entry name" value="NUDIX"/>
    <property type="match status" value="1"/>
</dbReference>
<evidence type="ECO:0000256" key="1">
    <source>
        <dbReference type="ARBA" id="ARBA00005582"/>
    </source>
</evidence>
<accession>A0A8J6NGT8</accession>
<evidence type="ECO:0000313" key="4">
    <source>
        <dbReference type="EMBL" id="MBC8335468.1"/>
    </source>
</evidence>
<comment type="caution">
    <text evidence="4">The sequence shown here is derived from an EMBL/GenBank/DDBJ whole genome shotgun (WGS) entry which is preliminary data.</text>
</comment>
<dbReference type="Pfam" id="PF00293">
    <property type="entry name" value="NUDIX"/>
    <property type="match status" value="1"/>
</dbReference>
<dbReference type="InterPro" id="IPR000086">
    <property type="entry name" value="NUDIX_hydrolase_dom"/>
</dbReference>
<dbReference type="PANTHER" id="PTHR43736">
    <property type="entry name" value="ADP-RIBOSE PYROPHOSPHATASE"/>
    <property type="match status" value="1"/>
</dbReference>
<protein>
    <submittedName>
        <fullName evidence="4">NUDIX hydrolase</fullName>
    </submittedName>
</protein>
<reference evidence="4 5" key="1">
    <citation type="submission" date="2020-08" db="EMBL/GenBank/DDBJ databases">
        <title>Bridging the membrane lipid divide: bacteria of the FCB group superphylum have the potential to synthesize archaeal ether lipids.</title>
        <authorList>
            <person name="Villanueva L."/>
            <person name="Von Meijenfeldt F.A.B."/>
            <person name="Westbye A.B."/>
            <person name="Yadav S."/>
            <person name="Hopmans E.C."/>
            <person name="Dutilh B.E."/>
            <person name="Sinninghe Damste J.S."/>
        </authorList>
    </citation>
    <scope>NUCLEOTIDE SEQUENCE [LARGE SCALE GENOMIC DNA]</scope>
    <source>
        <strain evidence="4">NIOZ-UU36</strain>
    </source>
</reference>
<name>A0A8J6NGT8_9CHLR</name>
<evidence type="ECO:0000256" key="2">
    <source>
        <dbReference type="ARBA" id="ARBA00022801"/>
    </source>
</evidence>
<organism evidence="4 5">
    <name type="scientific">Candidatus Desulfolinea nitratireducens</name>
    <dbReference type="NCBI Taxonomy" id="2841698"/>
    <lineage>
        <taxon>Bacteria</taxon>
        <taxon>Bacillati</taxon>
        <taxon>Chloroflexota</taxon>
        <taxon>Anaerolineae</taxon>
        <taxon>Anaerolineales</taxon>
        <taxon>Anaerolineales incertae sedis</taxon>
        <taxon>Candidatus Desulfolinea</taxon>
    </lineage>
</organism>
<proteinExistence type="inferred from homology"/>
<dbReference type="EMBL" id="JACNJN010000110">
    <property type="protein sequence ID" value="MBC8335468.1"/>
    <property type="molecule type" value="Genomic_DNA"/>
</dbReference>
<dbReference type="Proteomes" id="UP000614469">
    <property type="component" value="Unassembled WGS sequence"/>
</dbReference>
<evidence type="ECO:0000313" key="5">
    <source>
        <dbReference type="Proteomes" id="UP000614469"/>
    </source>
</evidence>
<dbReference type="InterPro" id="IPR020476">
    <property type="entry name" value="Nudix_hydrolase"/>
</dbReference>
<dbReference type="InterPro" id="IPR015797">
    <property type="entry name" value="NUDIX_hydrolase-like_dom_sf"/>
</dbReference>
<dbReference type="Gene3D" id="3.90.79.10">
    <property type="entry name" value="Nucleoside Triphosphate Pyrophosphohydrolase"/>
    <property type="match status" value="1"/>
</dbReference>
<dbReference type="SUPFAM" id="SSF55811">
    <property type="entry name" value="Nudix"/>
    <property type="match status" value="1"/>
</dbReference>
<dbReference type="PANTHER" id="PTHR43736:SF1">
    <property type="entry name" value="DIHYDRONEOPTERIN TRIPHOSPHATE DIPHOSPHATASE"/>
    <property type="match status" value="1"/>
</dbReference>
<comment type="similarity">
    <text evidence="1">Belongs to the Nudix hydrolase family.</text>
</comment>
<keyword evidence="2 4" id="KW-0378">Hydrolase</keyword>
<feature type="domain" description="Nudix hydrolase" evidence="3">
    <location>
        <begin position="40"/>
        <end position="163"/>
    </location>
</feature>
<sequence length="163" mass="18454">MAKNFQVNHCIRCGNAVEWQAKYGQDRPFCPSCGWVHFADPKVAAGVLVEKRGNILLVRRIHDPYRGLWTFPAGFVNAGEDPAQAASRECMEETGLNVRVLRLLDIYAKREHPQGADFIILYQAELIDGQLLAADDVDAAKWFPREALPDLAFDATRYFLEKF</sequence>
<evidence type="ECO:0000259" key="3">
    <source>
        <dbReference type="PROSITE" id="PS51462"/>
    </source>
</evidence>
<dbReference type="GO" id="GO:0016787">
    <property type="term" value="F:hydrolase activity"/>
    <property type="evidence" value="ECO:0007669"/>
    <property type="project" value="UniProtKB-KW"/>
</dbReference>
<dbReference type="PRINTS" id="PR00502">
    <property type="entry name" value="NUDIXFAMILY"/>
</dbReference>